<comment type="caution">
    <text evidence="4">The sequence shown here is derived from an EMBL/GenBank/DDBJ whole genome shotgun (WGS) entry which is preliminary data.</text>
</comment>
<name>A0ABQ5VE25_9PROT</name>
<feature type="coiled-coil region" evidence="3">
    <location>
        <begin position="4"/>
        <end position="31"/>
    </location>
</feature>
<comment type="subcellular location">
    <subcellularLocation>
        <location evidence="2">Cytoplasm</location>
        <location evidence="2">Nucleoid</location>
    </subcellularLocation>
</comment>
<keyword evidence="3" id="KW-0175">Coiled coil</keyword>
<evidence type="ECO:0000313" key="5">
    <source>
        <dbReference type="Proteomes" id="UP001161391"/>
    </source>
</evidence>
<proteinExistence type="inferred from homology"/>
<dbReference type="PANTHER" id="PTHR33449">
    <property type="entry name" value="NUCLEOID-ASSOCIATED PROTEIN YBAB"/>
    <property type="match status" value="1"/>
</dbReference>
<dbReference type="PIRSF" id="PIRSF004555">
    <property type="entry name" value="UCP004555"/>
    <property type="match status" value="1"/>
</dbReference>
<reference evidence="4" key="2">
    <citation type="submission" date="2023-01" db="EMBL/GenBank/DDBJ databases">
        <title>Draft genome sequence of Algimonas ampicilliniresistens strain NBRC 108219.</title>
        <authorList>
            <person name="Sun Q."/>
            <person name="Mori K."/>
        </authorList>
    </citation>
    <scope>NUCLEOTIDE SEQUENCE</scope>
    <source>
        <strain evidence="4">NBRC 108219</strain>
    </source>
</reference>
<dbReference type="Proteomes" id="UP001161391">
    <property type="component" value="Unassembled WGS sequence"/>
</dbReference>
<protein>
    <recommendedName>
        <fullName evidence="2">Nucleoid-associated protein GCM10007853_28390</fullName>
    </recommendedName>
</protein>
<comment type="subunit">
    <text evidence="2">Homodimer.</text>
</comment>
<keyword evidence="2" id="KW-0963">Cytoplasm</keyword>
<reference evidence="4" key="1">
    <citation type="journal article" date="2014" name="Int. J. Syst. Evol. Microbiol.">
        <title>Complete genome of a new Firmicutes species belonging to the dominant human colonic microbiota ('Ruminococcus bicirculans') reveals two chromosomes and a selective capacity to utilize plant glucans.</title>
        <authorList>
            <consortium name="NISC Comparative Sequencing Program"/>
            <person name="Wegmann U."/>
            <person name="Louis P."/>
            <person name="Goesmann A."/>
            <person name="Henrissat B."/>
            <person name="Duncan S.H."/>
            <person name="Flint H.J."/>
        </authorList>
    </citation>
    <scope>NUCLEOTIDE SEQUENCE</scope>
    <source>
        <strain evidence="4">NBRC 108219</strain>
    </source>
</reference>
<dbReference type="PANTHER" id="PTHR33449:SF1">
    <property type="entry name" value="NUCLEOID-ASSOCIATED PROTEIN YBAB"/>
    <property type="match status" value="1"/>
</dbReference>
<sequence>MKDLMGLMKQAKEMQAKMEAAQAQVADTEATGRSGGGLVTVTLAGGGNMKALNLDPSLLGGAEDKEMLEDLIIAAYQDAKVKLDQAAAETMKSAMGGMSLPPGMKMPF</sequence>
<dbReference type="RefSeq" id="WP_284391985.1">
    <property type="nucleotide sequence ID" value="NZ_BSNK01000002.1"/>
</dbReference>
<evidence type="ECO:0000256" key="1">
    <source>
        <dbReference type="ARBA" id="ARBA00023125"/>
    </source>
</evidence>
<dbReference type="Pfam" id="PF02575">
    <property type="entry name" value="YbaB_DNA_bd"/>
    <property type="match status" value="1"/>
</dbReference>
<dbReference type="SUPFAM" id="SSF82607">
    <property type="entry name" value="YbaB-like"/>
    <property type="match status" value="1"/>
</dbReference>
<accession>A0ABQ5VE25</accession>
<evidence type="ECO:0000313" key="4">
    <source>
        <dbReference type="EMBL" id="GLQ24965.1"/>
    </source>
</evidence>
<dbReference type="HAMAP" id="MF_00274">
    <property type="entry name" value="DNA_YbaB_EbfC"/>
    <property type="match status" value="1"/>
</dbReference>
<keyword evidence="5" id="KW-1185">Reference proteome</keyword>
<dbReference type="InterPro" id="IPR004401">
    <property type="entry name" value="YbaB/EbfC"/>
</dbReference>
<dbReference type="InterPro" id="IPR036894">
    <property type="entry name" value="YbaB-like_sf"/>
</dbReference>
<comment type="similarity">
    <text evidence="2">Belongs to the YbaB/EbfC family.</text>
</comment>
<organism evidence="4 5">
    <name type="scientific">Algimonas ampicilliniresistens</name>
    <dbReference type="NCBI Taxonomy" id="1298735"/>
    <lineage>
        <taxon>Bacteria</taxon>
        <taxon>Pseudomonadati</taxon>
        <taxon>Pseudomonadota</taxon>
        <taxon>Alphaproteobacteria</taxon>
        <taxon>Maricaulales</taxon>
        <taxon>Robiginitomaculaceae</taxon>
        <taxon>Algimonas</taxon>
    </lineage>
</organism>
<evidence type="ECO:0000256" key="3">
    <source>
        <dbReference type="SAM" id="Coils"/>
    </source>
</evidence>
<dbReference type="Gene3D" id="3.30.1310.10">
    <property type="entry name" value="Nucleoid-associated protein YbaB-like domain"/>
    <property type="match status" value="1"/>
</dbReference>
<keyword evidence="1 2" id="KW-0238">DNA-binding</keyword>
<comment type="function">
    <text evidence="2">Binds to DNA and alters its conformation. May be involved in regulation of gene expression, nucleoid organization and DNA protection.</text>
</comment>
<gene>
    <name evidence="4" type="ORF">GCM10007853_28390</name>
</gene>
<dbReference type="EMBL" id="BSNK01000002">
    <property type="protein sequence ID" value="GLQ24965.1"/>
    <property type="molecule type" value="Genomic_DNA"/>
</dbReference>
<evidence type="ECO:0000256" key="2">
    <source>
        <dbReference type="HAMAP-Rule" id="MF_00274"/>
    </source>
</evidence>
<dbReference type="NCBIfam" id="TIGR00103">
    <property type="entry name" value="DNA_YbaB_EbfC"/>
    <property type="match status" value="1"/>
</dbReference>